<evidence type="ECO:0000256" key="1">
    <source>
        <dbReference type="SAM" id="MobiDB-lite"/>
    </source>
</evidence>
<reference evidence="4" key="1">
    <citation type="submission" date="2016-10" db="EMBL/GenBank/DDBJ databases">
        <authorList>
            <person name="Varghese N."/>
            <person name="Submissions S."/>
        </authorList>
    </citation>
    <scope>NUCLEOTIDE SEQUENCE [LARGE SCALE GENOMIC DNA]</scope>
    <source>
        <strain evidence="4">8N4</strain>
    </source>
</reference>
<organism evidence="3 4">
    <name type="scientific">Rosenbergiella nectarea</name>
    <dbReference type="NCBI Taxonomy" id="988801"/>
    <lineage>
        <taxon>Bacteria</taxon>
        <taxon>Pseudomonadati</taxon>
        <taxon>Pseudomonadota</taxon>
        <taxon>Gammaproteobacteria</taxon>
        <taxon>Enterobacterales</taxon>
        <taxon>Erwiniaceae</taxon>
        <taxon>Rosenbergiella</taxon>
    </lineage>
</organism>
<sequence length="414" mass="46535">MAKRNQRQQKKVAKKSFHNDSYQNNFMNSGNAGDRSSFSRISSAYLLQRTTLDNIYLGDGIGRQIVDKVADECLRAGFTILGISNEADIHSQWDELNLTQHVTDALAWSRLYGGSVIVLGVNDRNGLQDPLIDGELEYVRVYDRYQVNPFLRDVNPENATYGQVIQYQVSPEGGEPYYIHASRLIVIDGERIPNQIRRNNNGWGASCLQGIYNALVDYGMSHRHATSLLERKQQAVWKFKGLADICRDDEGNAEAQKRMAMVDMTRGINNMVGVDADNEEYELMQGDLSGVTDIQNEKKRLICAMTGIAESVLFGTQPSGLSTSEADVPESWKQLIGRKQKEEVRPVIEKLVSLLTNEQTWTVKFNPLTVPSDLQLAQTAQAWSQADEAYVANAGISQTELQETLKRRGWYVTD</sequence>
<dbReference type="EMBL" id="FOGC01000005">
    <property type="protein sequence ID" value="SEQ64260.1"/>
    <property type="molecule type" value="Genomic_DNA"/>
</dbReference>
<proteinExistence type="predicted"/>
<gene>
    <name evidence="3" type="ORF">SAMN05216522_1054</name>
</gene>
<evidence type="ECO:0000259" key="2">
    <source>
        <dbReference type="Pfam" id="PF06381"/>
    </source>
</evidence>
<protein>
    <recommendedName>
        <fullName evidence="2">Anti-CBASS protein Acb1-like N-terminal domain-containing protein</fullName>
    </recommendedName>
</protein>
<dbReference type="Proteomes" id="UP000242515">
    <property type="component" value="Unassembled WGS sequence"/>
</dbReference>
<dbReference type="OrthoDB" id="2019396at2"/>
<name>A0A1H9HPK1_9GAMM</name>
<dbReference type="RefSeq" id="WP_092674812.1">
    <property type="nucleotide sequence ID" value="NZ_FOGC01000005.1"/>
</dbReference>
<dbReference type="AlphaFoldDB" id="A0A1H9HPK1"/>
<feature type="compositionally biased region" description="Basic residues" evidence="1">
    <location>
        <begin position="1"/>
        <end position="16"/>
    </location>
</feature>
<feature type="region of interest" description="Disordered" evidence="1">
    <location>
        <begin position="1"/>
        <end position="29"/>
    </location>
</feature>
<evidence type="ECO:0000313" key="4">
    <source>
        <dbReference type="Proteomes" id="UP000242515"/>
    </source>
</evidence>
<evidence type="ECO:0000313" key="3">
    <source>
        <dbReference type="EMBL" id="SEQ64260.1"/>
    </source>
</evidence>
<dbReference type="STRING" id="988801.SAMN05216522_1054"/>
<keyword evidence="4" id="KW-1185">Reference proteome</keyword>
<accession>A0A1H9HPK1</accession>
<dbReference type="InterPro" id="IPR024459">
    <property type="entry name" value="Acb1-like_N"/>
</dbReference>
<dbReference type="Pfam" id="PF06381">
    <property type="entry name" value="Phage_portal_3"/>
    <property type="match status" value="1"/>
</dbReference>
<feature type="domain" description="Anti-CBASS protein Acb1-like N-terminal" evidence="2">
    <location>
        <begin position="53"/>
        <end position="388"/>
    </location>
</feature>
<feature type="compositionally biased region" description="Polar residues" evidence="1">
    <location>
        <begin position="19"/>
        <end position="29"/>
    </location>
</feature>